<evidence type="ECO:0000256" key="4">
    <source>
        <dbReference type="PROSITE-ProRule" id="PRU00409"/>
    </source>
</evidence>
<name>A0ABU1HJ44_9GAMM</name>
<dbReference type="Gene3D" id="3.40.50.20">
    <property type="match status" value="1"/>
</dbReference>
<organism evidence="6 7">
    <name type="scientific">Franzmannia qiaohouensis</name>
    <dbReference type="NCBI Taxonomy" id="1329370"/>
    <lineage>
        <taxon>Bacteria</taxon>
        <taxon>Pseudomonadati</taxon>
        <taxon>Pseudomonadota</taxon>
        <taxon>Gammaproteobacteria</taxon>
        <taxon>Oceanospirillales</taxon>
        <taxon>Halomonadaceae</taxon>
        <taxon>Franzmannia</taxon>
    </lineage>
</organism>
<dbReference type="PROSITE" id="PS50975">
    <property type="entry name" value="ATP_GRASP"/>
    <property type="match status" value="1"/>
</dbReference>
<dbReference type="InterPro" id="IPR052032">
    <property type="entry name" value="ATP-dep_AA_Ligase"/>
</dbReference>
<proteinExistence type="predicted"/>
<sequence length="399" mass="43724">MSEQKRLLVLGGSPFQVPLIEKAKELGLYVITCDYLPDNPGHALSDEYYDASTTDKEAVLEVAKRCRADAITSFCSDPAVPTVAYVAEVLGLPGPSLLSVELLTEKDKFRDLMRRVGLNVPICYTVKAGELPSSIESTQNYIVKPVDSSGSKGITKSSGETAPLKQAVDYALQFSRAGRCIIEEFIDGKQVHGDAFVKDGKLIYYYLGDHYFFTGTNSFIPISTRWPANISEKAMHSVVEQTEKLVQAAGYLQGPVNIEARIGNDDKAYIIEIGPRNGGNFVPIIQQRLSGFDFTKSVIDLALGKQEIPTSFTVFAAGAHYILHAEKEGKFSGVIVGDLLEKCLFFKKLFKDKGDEVKAYTGSNQTIGVLLFDFGGSEFSDMATCEIFDLINVTADYYG</sequence>
<evidence type="ECO:0000256" key="1">
    <source>
        <dbReference type="ARBA" id="ARBA00022598"/>
    </source>
</evidence>
<gene>
    <name evidence="6" type="ORF">QC821_16235</name>
</gene>
<dbReference type="Pfam" id="PF13535">
    <property type="entry name" value="ATP-grasp_4"/>
    <property type="match status" value="1"/>
</dbReference>
<dbReference type="RefSeq" id="WP_309723741.1">
    <property type="nucleotide sequence ID" value="NZ_JARWAM010000012.1"/>
</dbReference>
<evidence type="ECO:0000256" key="2">
    <source>
        <dbReference type="ARBA" id="ARBA00022741"/>
    </source>
</evidence>
<evidence type="ECO:0000313" key="6">
    <source>
        <dbReference type="EMBL" id="MDR5906829.1"/>
    </source>
</evidence>
<keyword evidence="3 4" id="KW-0067">ATP-binding</keyword>
<dbReference type="InterPro" id="IPR011761">
    <property type="entry name" value="ATP-grasp"/>
</dbReference>
<dbReference type="PANTHER" id="PTHR43585:SF2">
    <property type="entry name" value="ATP-GRASP ENZYME FSQD"/>
    <property type="match status" value="1"/>
</dbReference>
<reference evidence="6 7" key="1">
    <citation type="submission" date="2023-04" db="EMBL/GenBank/DDBJ databases">
        <title>A long-awaited taxogenomic arrangement of the family Halomonadaceae.</title>
        <authorList>
            <person name="De La Haba R."/>
            <person name="Chuvochina M."/>
            <person name="Wittouck S."/>
            <person name="Arahal D.R."/>
            <person name="Sanchez-Porro C."/>
            <person name="Hugenholtz P."/>
            <person name="Ventosa A."/>
        </authorList>
    </citation>
    <scope>NUCLEOTIDE SEQUENCE [LARGE SCALE GENOMIC DNA]</scope>
    <source>
        <strain evidence="6 7">DSM 26770</strain>
    </source>
</reference>
<dbReference type="SUPFAM" id="SSF56059">
    <property type="entry name" value="Glutathione synthetase ATP-binding domain-like"/>
    <property type="match status" value="1"/>
</dbReference>
<evidence type="ECO:0000256" key="3">
    <source>
        <dbReference type="ARBA" id="ARBA00022840"/>
    </source>
</evidence>
<evidence type="ECO:0000259" key="5">
    <source>
        <dbReference type="PROSITE" id="PS50975"/>
    </source>
</evidence>
<dbReference type="Gene3D" id="3.30.1490.20">
    <property type="entry name" value="ATP-grasp fold, A domain"/>
    <property type="match status" value="1"/>
</dbReference>
<evidence type="ECO:0000313" key="7">
    <source>
        <dbReference type="Proteomes" id="UP001251374"/>
    </source>
</evidence>
<dbReference type="Gene3D" id="3.30.470.20">
    <property type="entry name" value="ATP-grasp fold, B domain"/>
    <property type="match status" value="1"/>
</dbReference>
<dbReference type="SUPFAM" id="SSF52440">
    <property type="entry name" value="PreATP-grasp domain"/>
    <property type="match status" value="1"/>
</dbReference>
<accession>A0ABU1HJ44</accession>
<keyword evidence="1" id="KW-0436">Ligase</keyword>
<dbReference type="PANTHER" id="PTHR43585">
    <property type="entry name" value="FUMIPYRROLE BIOSYNTHESIS PROTEIN C"/>
    <property type="match status" value="1"/>
</dbReference>
<dbReference type="EMBL" id="JARWAM010000012">
    <property type="protein sequence ID" value="MDR5906829.1"/>
    <property type="molecule type" value="Genomic_DNA"/>
</dbReference>
<keyword evidence="7" id="KW-1185">Reference proteome</keyword>
<dbReference type="Proteomes" id="UP001251374">
    <property type="component" value="Unassembled WGS sequence"/>
</dbReference>
<protein>
    <submittedName>
        <fullName evidence="6">ATP-grasp domain-containing protein</fullName>
    </submittedName>
</protein>
<comment type="caution">
    <text evidence="6">The sequence shown here is derived from an EMBL/GenBank/DDBJ whole genome shotgun (WGS) entry which is preliminary data.</text>
</comment>
<dbReference type="InterPro" id="IPR013815">
    <property type="entry name" value="ATP_grasp_subdomain_1"/>
</dbReference>
<keyword evidence="2 4" id="KW-0547">Nucleotide-binding</keyword>
<dbReference type="InterPro" id="IPR016185">
    <property type="entry name" value="PreATP-grasp_dom_sf"/>
</dbReference>
<feature type="domain" description="ATP-grasp" evidence="5">
    <location>
        <begin position="110"/>
        <end position="303"/>
    </location>
</feature>